<name>A0A1K1KNG1_9LACO</name>
<dbReference type="RefSeq" id="WP_010496393.1">
    <property type="nucleotide sequence ID" value="NZ_JQBK01000068.1"/>
</dbReference>
<accession>A0A1K1KNG1</accession>
<dbReference type="GeneID" id="95349062"/>
<dbReference type="OrthoDB" id="9941526at2"/>
<evidence type="ECO:0000313" key="2">
    <source>
        <dbReference type="EMBL" id="SFV40379.1"/>
    </source>
</evidence>
<proteinExistence type="predicted"/>
<dbReference type="Proteomes" id="UP000190935">
    <property type="component" value="Chromosome I"/>
</dbReference>
<protein>
    <recommendedName>
        <fullName evidence="4">YtxH domain-containing protein</fullName>
    </recommendedName>
</protein>
<evidence type="ECO:0000256" key="1">
    <source>
        <dbReference type="SAM" id="Phobius"/>
    </source>
</evidence>
<feature type="transmembrane region" description="Helical" evidence="1">
    <location>
        <begin position="6"/>
        <end position="21"/>
    </location>
</feature>
<reference evidence="3" key="1">
    <citation type="submission" date="2016-11" db="EMBL/GenBank/DDBJ databases">
        <authorList>
            <person name="Papadimitriou K."/>
        </authorList>
    </citation>
    <scope>NUCLEOTIDE SEQUENCE [LARGE SCALE GENOMIC DNA]</scope>
    <source>
        <strain evidence="3">ACA-DC 1533</strain>
    </source>
</reference>
<keyword evidence="1" id="KW-0472">Membrane</keyword>
<dbReference type="EMBL" id="LT630287">
    <property type="protein sequence ID" value="SFV40379.1"/>
    <property type="molecule type" value="Genomic_DNA"/>
</dbReference>
<gene>
    <name evidence="2" type="ORF">LAC1533_0959</name>
</gene>
<dbReference type="KEGG" id="laca:LAC1533_0959"/>
<organism evidence="2 3">
    <name type="scientific">Ligilactobacillus acidipiscis</name>
    <dbReference type="NCBI Taxonomy" id="89059"/>
    <lineage>
        <taxon>Bacteria</taxon>
        <taxon>Bacillati</taxon>
        <taxon>Bacillota</taxon>
        <taxon>Bacilli</taxon>
        <taxon>Lactobacillales</taxon>
        <taxon>Lactobacillaceae</taxon>
        <taxon>Ligilactobacillus</taxon>
    </lineage>
</organism>
<sequence>MKKAQIFSIIGGSAVLGLLMYRKQHKRQITDASSKKDPTLGSAIKNTSVSAKKLVSEIKTSLQTVEEITDEIGDFMTEVEPQIKKLTKDVEKMQK</sequence>
<keyword evidence="1" id="KW-0812">Transmembrane</keyword>
<keyword evidence="1" id="KW-1133">Transmembrane helix</keyword>
<evidence type="ECO:0000313" key="3">
    <source>
        <dbReference type="Proteomes" id="UP000190935"/>
    </source>
</evidence>
<dbReference type="AlphaFoldDB" id="A0A1K1KNG1"/>
<evidence type="ECO:0008006" key="4">
    <source>
        <dbReference type="Google" id="ProtNLM"/>
    </source>
</evidence>